<name>A0AAW1IG54_POPJA</name>
<dbReference type="Proteomes" id="UP001458880">
    <property type="component" value="Unassembled WGS sequence"/>
</dbReference>
<sequence length="82" mass="9368">MDIQDLRIIVRLGDWKRRQRITTNGANVKDCIRRRELGKNLLPLKKVRCLCILPGKEYYLMLLGWIGLDETLGTGQVSASSP</sequence>
<proteinExistence type="predicted"/>
<gene>
    <name evidence="1" type="ORF">QE152_g35199</name>
</gene>
<organism evidence="1 2">
    <name type="scientific">Popillia japonica</name>
    <name type="common">Japanese beetle</name>
    <dbReference type="NCBI Taxonomy" id="7064"/>
    <lineage>
        <taxon>Eukaryota</taxon>
        <taxon>Metazoa</taxon>
        <taxon>Ecdysozoa</taxon>
        <taxon>Arthropoda</taxon>
        <taxon>Hexapoda</taxon>
        <taxon>Insecta</taxon>
        <taxon>Pterygota</taxon>
        <taxon>Neoptera</taxon>
        <taxon>Endopterygota</taxon>
        <taxon>Coleoptera</taxon>
        <taxon>Polyphaga</taxon>
        <taxon>Scarabaeiformia</taxon>
        <taxon>Scarabaeidae</taxon>
        <taxon>Rutelinae</taxon>
        <taxon>Popillia</taxon>
    </lineage>
</organism>
<evidence type="ECO:0000313" key="2">
    <source>
        <dbReference type="Proteomes" id="UP001458880"/>
    </source>
</evidence>
<dbReference type="AlphaFoldDB" id="A0AAW1IG54"/>
<reference evidence="1 2" key="1">
    <citation type="journal article" date="2024" name="BMC Genomics">
        <title>De novo assembly and annotation of Popillia japonica's genome with initial clues to its potential as an invasive pest.</title>
        <authorList>
            <person name="Cucini C."/>
            <person name="Boschi S."/>
            <person name="Funari R."/>
            <person name="Cardaioli E."/>
            <person name="Iannotti N."/>
            <person name="Marturano G."/>
            <person name="Paoli F."/>
            <person name="Bruttini M."/>
            <person name="Carapelli A."/>
            <person name="Frati F."/>
            <person name="Nardi F."/>
        </authorList>
    </citation>
    <scope>NUCLEOTIDE SEQUENCE [LARGE SCALE GENOMIC DNA]</scope>
    <source>
        <strain evidence="1">DMR45628</strain>
    </source>
</reference>
<keyword evidence="2" id="KW-1185">Reference proteome</keyword>
<dbReference type="EMBL" id="JASPKY010000585">
    <property type="protein sequence ID" value="KAK9688594.1"/>
    <property type="molecule type" value="Genomic_DNA"/>
</dbReference>
<protein>
    <submittedName>
        <fullName evidence="1">Uncharacterized protein</fullName>
    </submittedName>
</protein>
<comment type="caution">
    <text evidence="1">The sequence shown here is derived from an EMBL/GenBank/DDBJ whole genome shotgun (WGS) entry which is preliminary data.</text>
</comment>
<evidence type="ECO:0000313" key="1">
    <source>
        <dbReference type="EMBL" id="KAK9688594.1"/>
    </source>
</evidence>
<accession>A0AAW1IG54</accession>